<accession>A0A640VU81</accession>
<comment type="caution">
    <text evidence="1">The sequence shown here is derived from an EMBL/GenBank/DDBJ whole genome shotgun (WGS) entry which is preliminary data.</text>
</comment>
<gene>
    <name evidence="1" type="ORF">So717_29070</name>
</gene>
<dbReference type="EMBL" id="BLIV01000005">
    <property type="protein sequence ID" value="GFE51154.1"/>
    <property type="molecule type" value="Genomic_DNA"/>
</dbReference>
<evidence type="ECO:0000313" key="1">
    <source>
        <dbReference type="EMBL" id="GFE51154.1"/>
    </source>
</evidence>
<organism evidence="1 2">
    <name type="scientific">Roseobacter cerasinus</name>
    <dbReference type="NCBI Taxonomy" id="2602289"/>
    <lineage>
        <taxon>Bacteria</taxon>
        <taxon>Pseudomonadati</taxon>
        <taxon>Pseudomonadota</taxon>
        <taxon>Alphaproteobacteria</taxon>
        <taxon>Rhodobacterales</taxon>
        <taxon>Roseobacteraceae</taxon>
        <taxon>Roseobacter</taxon>
    </lineage>
</organism>
<dbReference type="RefSeq" id="WP_159978574.1">
    <property type="nucleotide sequence ID" value="NZ_BLIV01000005.1"/>
</dbReference>
<keyword evidence="2" id="KW-1185">Reference proteome</keyword>
<dbReference type="OrthoDB" id="447089at2"/>
<dbReference type="AlphaFoldDB" id="A0A640VU81"/>
<evidence type="ECO:0000313" key="2">
    <source>
        <dbReference type="Proteomes" id="UP000436522"/>
    </source>
</evidence>
<dbReference type="Proteomes" id="UP000436522">
    <property type="component" value="Unassembled WGS sequence"/>
</dbReference>
<proteinExistence type="predicted"/>
<protein>
    <submittedName>
        <fullName evidence="1">Uncharacterized protein</fullName>
    </submittedName>
</protein>
<sequence length="281" mass="29733">MNVSQFELIFKPQSPEGPADTVLQGYFLKISNLEDQALSFRLDFTTSPITDPDRSLFDNTVVFVDTPGEDNAPGTFTLVADVDAKSFRLNPLVTVPAHGTALVAVLPSDPFAMPGCTPPTPDFECRGYVDISLPALFQFVPGPGGFGVFQQVAQSDTPVDVLLTPQNRATYFKPEGSIGAQTQSSLPLANGAGKMSIEPGQPFGLGGAALQASELDDLVADLPESAVRPALLATLMGQIDGDKMDLVAFNATLQAAGINLALEPRKSQAQKKSKAPRPETV</sequence>
<reference evidence="1 2" key="1">
    <citation type="submission" date="2019-12" db="EMBL/GenBank/DDBJ databases">
        <title>Roseobacter cerasinus sp. nov., isolated from seawater around aquaculture.</title>
        <authorList>
            <person name="Muramatsu S."/>
            <person name="Takabe Y."/>
            <person name="Mori K."/>
            <person name="Takaichi S."/>
            <person name="Hanada S."/>
        </authorList>
    </citation>
    <scope>NUCLEOTIDE SEQUENCE [LARGE SCALE GENOMIC DNA]</scope>
    <source>
        <strain evidence="1 2">AI77</strain>
    </source>
</reference>
<name>A0A640VU81_9RHOB</name>